<feature type="compositionally biased region" description="Acidic residues" evidence="4">
    <location>
        <begin position="353"/>
        <end position="366"/>
    </location>
</feature>
<gene>
    <name evidence="6" type="ORF">J3U88_10315</name>
</gene>
<feature type="compositionally biased region" description="Acidic residues" evidence="4">
    <location>
        <begin position="591"/>
        <end position="600"/>
    </location>
</feature>
<feature type="compositionally biased region" description="Acidic residues" evidence="4">
    <location>
        <begin position="607"/>
        <end position="649"/>
    </location>
</feature>
<dbReference type="PANTHER" id="PTHR44591:SF14">
    <property type="entry name" value="PROTEIN PILG"/>
    <property type="match status" value="1"/>
</dbReference>
<dbReference type="GO" id="GO:0000160">
    <property type="term" value="P:phosphorelay signal transduction system"/>
    <property type="evidence" value="ECO:0007669"/>
    <property type="project" value="UniProtKB-KW"/>
</dbReference>
<evidence type="ECO:0000256" key="4">
    <source>
        <dbReference type="SAM" id="MobiDB-lite"/>
    </source>
</evidence>
<feature type="region of interest" description="Disordered" evidence="4">
    <location>
        <begin position="126"/>
        <end position="148"/>
    </location>
</feature>
<feature type="compositionally biased region" description="Acidic residues" evidence="4">
    <location>
        <begin position="389"/>
        <end position="413"/>
    </location>
</feature>
<feature type="compositionally biased region" description="Basic and acidic residues" evidence="4">
    <location>
        <begin position="298"/>
        <end position="315"/>
    </location>
</feature>
<dbReference type="InterPro" id="IPR001789">
    <property type="entry name" value="Sig_transdc_resp-reg_receiver"/>
</dbReference>
<keyword evidence="7" id="KW-1185">Reference proteome</keyword>
<evidence type="ECO:0000259" key="5">
    <source>
        <dbReference type="PROSITE" id="PS50110"/>
    </source>
</evidence>
<dbReference type="EMBL" id="JAFREP010000007">
    <property type="protein sequence ID" value="MBO1318853.1"/>
    <property type="molecule type" value="Genomic_DNA"/>
</dbReference>
<feature type="compositionally biased region" description="Acidic residues" evidence="4">
    <location>
        <begin position="486"/>
        <end position="516"/>
    </location>
</feature>
<keyword evidence="1 3" id="KW-0597">Phosphoprotein</keyword>
<dbReference type="RefSeq" id="WP_207858671.1">
    <property type="nucleotide sequence ID" value="NZ_JAFREP010000007.1"/>
</dbReference>
<protein>
    <submittedName>
        <fullName evidence="6">Response regulator</fullName>
    </submittedName>
</protein>
<feature type="compositionally biased region" description="Basic and acidic residues" evidence="4">
    <location>
        <begin position="414"/>
        <end position="433"/>
    </location>
</feature>
<feature type="compositionally biased region" description="Basic and acidic residues" evidence="4">
    <location>
        <begin position="474"/>
        <end position="485"/>
    </location>
</feature>
<sequence length="854" mass="91707">MGKRILLADDSATIQKLVEMALDDTDYQLTCVSDGQAAVNQLPQVEPHLVLADAIMPFLDGYQVCERIKSDPRFEHIPVVLLTGRFQPFNEALAQQVKIDERVVKPFSQEQLIALIERYVTSDAPAEQDGELSVAPPPGDLSLAEGEEDSVIDRAEISFADLDVGSMDPVAEDAPEAMGGLADMGGEGVDSTLRINPETLRAEAEALRNSVHHEEGSVDDTDELTPGEPADADETDEPFGDVGSFGDFSAESDLVEETPAPPLDETALEDAPLDETALEDAPLDETALEDAPEEPALAEEHEASLLDDSQDKSLDLDESEAEEEPGLGFEEDDFLPREMPVTEPIPVVADEAVASEEAPEDAEDAVLDASMPPDDSLEALDELDEIEELEDEMIAYDDLESADDLDAPVETDEREAAPPDEREAAPPDEREAAPPDEGEAAPPVATEGGTPPDEDRFLPLEQPSPMDDYVPPPESEREYLPVRDFSEEDTMELTTADLEEAGLDDLAETELQDIEPEPLPSLSAPNEEAIELDDADLVDEASAVDQEETQPVERGGEDYDTAPVAAESPAANDEDDLPMVALDEPMASESEIAEDDEEDALAGTLDESVDAEGLDSLDEIDDIEGLDELDELDEIDETEETDASDELDPGDALAASLDQADESLELDTRDSDPFVAAPLDLGADATPVEVTESVLEDPNEDDVLAVEEIEPPLMSDAVEDVSALAEPDTNGLLDEAPLDAALDEGPLDASLEEDEDLLDLDEASTEAPAPEPVAPEPVAVTAPAEPAPAAAPALSAASLDEKQLDLLADKVAERLLNTDVPQSIREIVWQVVPELAEAMIKKRIYQLEQSVDDE</sequence>
<dbReference type="Gene3D" id="3.40.50.2300">
    <property type="match status" value="1"/>
</dbReference>
<feature type="region of interest" description="Disordered" evidence="4">
    <location>
        <begin position="721"/>
        <end position="776"/>
    </location>
</feature>
<reference evidence="6" key="1">
    <citation type="submission" date="2021-03" db="EMBL/GenBank/DDBJ databases">
        <authorList>
            <person name="Wang G."/>
        </authorList>
    </citation>
    <scope>NUCLEOTIDE SEQUENCE</scope>
    <source>
        <strain evidence="6">KCTC 12899</strain>
    </source>
</reference>
<dbReference type="SUPFAM" id="SSF52172">
    <property type="entry name" value="CheY-like"/>
    <property type="match status" value="1"/>
</dbReference>
<feature type="compositionally biased region" description="Acidic residues" evidence="4">
    <location>
        <begin position="316"/>
        <end position="333"/>
    </location>
</feature>
<feature type="domain" description="Response regulatory" evidence="5">
    <location>
        <begin position="4"/>
        <end position="120"/>
    </location>
</feature>
<dbReference type="Pfam" id="PF00072">
    <property type="entry name" value="Response_reg"/>
    <property type="match status" value="1"/>
</dbReference>
<feature type="region of interest" description="Disordered" evidence="4">
    <location>
        <begin position="389"/>
        <end position="701"/>
    </location>
</feature>
<name>A0A8J7U402_9BACT</name>
<feature type="modified residue" description="4-aspartylphosphate" evidence="3">
    <location>
        <position position="53"/>
    </location>
</feature>
<dbReference type="InterPro" id="IPR050595">
    <property type="entry name" value="Bact_response_regulator"/>
</dbReference>
<feature type="compositionally biased region" description="Acidic residues" evidence="4">
    <location>
        <begin position="528"/>
        <end position="539"/>
    </location>
</feature>
<dbReference type="PANTHER" id="PTHR44591">
    <property type="entry name" value="STRESS RESPONSE REGULATOR PROTEIN 1"/>
    <property type="match status" value="1"/>
</dbReference>
<organism evidence="6 7">
    <name type="scientific">Acanthopleuribacter pedis</name>
    <dbReference type="NCBI Taxonomy" id="442870"/>
    <lineage>
        <taxon>Bacteria</taxon>
        <taxon>Pseudomonadati</taxon>
        <taxon>Acidobacteriota</taxon>
        <taxon>Holophagae</taxon>
        <taxon>Acanthopleuribacterales</taxon>
        <taxon>Acanthopleuribacteraceae</taxon>
        <taxon>Acanthopleuribacter</taxon>
    </lineage>
</organism>
<dbReference type="AlphaFoldDB" id="A0A8J7U402"/>
<dbReference type="PROSITE" id="PS50110">
    <property type="entry name" value="RESPONSE_REGULATORY"/>
    <property type="match status" value="1"/>
</dbReference>
<evidence type="ECO:0000313" key="6">
    <source>
        <dbReference type="EMBL" id="MBO1318853.1"/>
    </source>
</evidence>
<evidence type="ECO:0000256" key="3">
    <source>
        <dbReference type="PROSITE-ProRule" id="PRU00169"/>
    </source>
</evidence>
<dbReference type="Proteomes" id="UP000664417">
    <property type="component" value="Unassembled WGS sequence"/>
</dbReference>
<evidence type="ECO:0000313" key="7">
    <source>
        <dbReference type="Proteomes" id="UP000664417"/>
    </source>
</evidence>
<feature type="compositionally biased region" description="Acidic residues" evidence="4">
    <location>
        <begin position="266"/>
        <end position="297"/>
    </location>
</feature>
<proteinExistence type="predicted"/>
<keyword evidence="2" id="KW-0902">Two-component regulatory system</keyword>
<evidence type="ECO:0000256" key="1">
    <source>
        <dbReference type="ARBA" id="ARBA00022553"/>
    </source>
</evidence>
<comment type="caution">
    <text evidence="6">The sequence shown here is derived from an EMBL/GenBank/DDBJ whole genome shotgun (WGS) entry which is preliminary data.</text>
</comment>
<evidence type="ECO:0000256" key="2">
    <source>
        <dbReference type="ARBA" id="ARBA00023012"/>
    </source>
</evidence>
<dbReference type="InterPro" id="IPR011006">
    <property type="entry name" value="CheY-like_superfamily"/>
</dbReference>
<feature type="compositionally biased region" description="Acidic residues" evidence="4">
    <location>
        <begin position="217"/>
        <end position="239"/>
    </location>
</feature>
<feature type="region of interest" description="Disordered" evidence="4">
    <location>
        <begin position="209"/>
        <end position="376"/>
    </location>
</feature>
<accession>A0A8J7U402</accession>
<dbReference type="SMART" id="SM00448">
    <property type="entry name" value="REC"/>
    <property type="match status" value="1"/>
</dbReference>
<feature type="compositionally biased region" description="Acidic residues" evidence="4">
    <location>
        <begin position="741"/>
        <end position="764"/>
    </location>
</feature>